<dbReference type="Pfam" id="PF00069">
    <property type="entry name" value="Pkinase"/>
    <property type="match status" value="1"/>
</dbReference>
<dbReference type="InterPro" id="IPR017441">
    <property type="entry name" value="Protein_kinase_ATP_BS"/>
</dbReference>
<comment type="caution">
    <text evidence="3">The sequence shown here is derived from an EMBL/GenBank/DDBJ whole genome shotgun (WGS) entry which is preliminary data.</text>
</comment>
<dbReference type="OrthoDB" id="679259at2759"/>
<feature type="domain" description="Protein kinase" evidence="2">
    <location>
        <begin position="37"/>
        <end position="169"/>
    </location>
</feature>
<evidence type="ECO:0000259" key="2">
    <source>
        <dbReference type="PROSITE" id="PS50011"/>
    </source>
</evidence>
<keyword evidence="1" id="KW-0067">ATP-binding</keyword>
<feature type="binding site" evidence="1">
    <location>
        <position position="65"/>
    </location>
    <ligand>
        <name>ATP</name>
        <dbReference type="ChEBI" id="CHEBI:30616"/>
    </ligand>
</feature>
<dbReference type="GO" id="GO:0004672">
    <property type="term" value="F:protein kinase activity"/>
    <property type="evidence" value="ECO:0007669"/>
    <property type="project" value="InterPro"/>
</dbReference>
<dbReference type="EMBL" id="RWGY01000013">
    <property type="protein sequence ID" value="TVU25881.1"/>
    <property type="molecule type" value="Genomic_DNA"/>
</dbReference>
<evidence type="ECO:0000313" key="4">
    <source>
        <dbReference type="Proteomes" id="UP000324897"/>
    </source>
</evidence>
<dbReference type="InterPro" id="IPR000719">
    <property type="entry name" value="Prot_kinase_dom"/>
</dbReference>
<dbReference type="PROSITE" id="PS50011">
    <property type="entry name" value="PROTEIN_KINASE_DOM"/>
    <property type="match status" value="1"/>
</dbReference>
<dbReference type="SUPFAM" id="SSF56112">
    <property type="entry name" value="Protein kinase-like (PK-like)"/>
    <property type="match status" value="1"/>
</dbReference>
<keyword evidence="1" id="KW-0547">Nucleotide-binding</keyword>
<sequence length="169" mass="19190">MDPEASVCNPLERMLTDETEEPTNLPLSLLKSITNNFSDDLQIGSGGFAVVYKGLLQNGIVAVKKLTQTFDLHETKFHQEVDSLMRVCHKNIVRFMGYCSDTQGKVWKLQGKNVMAEERQRFLCFEFLPEGSLDKYISGKFTSVISVWNTKSIVYSSTTYTYTHTKGKK</sequence>
<dbReference type="GO" id="GO:0005524">
    <property type="term" value="F:ATP binding"/>
    <property type="evidence" value="ECO:0007669"/>
    <property type="project" value="UniProtKB-UniRule"/>
</dbReference>
<accession>A0A5J9URH4</accession>
<dbReference type="PROSITE" id="PS00107">
    <property type="entry name" value="PROTEIN_KINASE_ATP"/>
    <property type="match status" value="1"/>
</dbReference>
<dbReference type="PANTHER" id="PTHR45707">
    <property type="entry name" value="C2 CALCIUM/LIPID-BINDING PLANT PHOSPHORIBOSYLTRANSFERASE FAMILY PROTEIN"/>
    <property type="match status" value="1"/>
</dbReference>
<keyword evidence="4" id="KW-1185">Reference proteome</keyword>
<protein>
    <recommendedName>
        <fullName evidence="2">Protein kinase domain-containing protein</fullName>
    </recommendedName>
</protein>
<dbReference type="AlphaFoldDB" id="A0A5J9URH4"/>
<dbReference type="Proteomes" id="UP000324897">
    <property type="component" value="Chromosome 2"/>
</dbReference>
<name>A0A5J9URH4_9POAL</name>
<dbReference type="Gramene" id="TVU25881">
    <property type="protein sequence ID" value="TVU25881"/>
    <property type="gene ID" value="EJB05_28398"/>
</dbReference>
<evidence type="ECO:0000313" key="3">
    <source>
        <dbReference type="EMBL" id="TVU25881.1"/>
    </source>
</evidence>
<proteinExistence type="predicted"/>
<organism evidence="3 4">
    <name type="scientific">Eragrostis curvula</name>
    <name type="common">weeping love grass</name>
    <dbReference type="NCBI Taxonomy" id="38414"/>
    <lineage>
        <taxon>Eukaryota</taxon>
        <taxon>Viridiplantae</taxon>
        <taxon>Streptophyta</taxon>
        <taxon>Embryophyta</taxon>
        <taxon>Tracheophyta</taxon>
        <taxon>Spermatophyta</taxon>
        <taxon>Magnoliopsida</taxon>
        <taxon>Liliopsida</taxon>
        <taxon>Poales</taxon>
        <taxon>Poaceae</taxon>
        <taxon>PACMAD clade</taxon>
        <taxon>Chloridoideae</taxon>
        <taxon>Eragrostideae</taxon>
        <taxon>Eragrostidinae</taxon>
        <taxon>Eragrostis</taxon>
    </lineage>
</organism>
<dbReference type="Gene3D" id="3.30.200.20">
    <property type="entry name" value="Phosphorylase Kinase, domain 1"/>
    <property type="match status" value="1"/>
</dbReference>
<dbReference type="FunFam" id="3.30.200.20:FF:000465">
    <property type="entry name" value="Cysteine-rich receptor-like protein kinase 6"/>
    <property type="match status" value="1"/>
</dbReference>
<gene>
    <name evidence="3" type="ORF">EJB05_28398</name>
</gene>
<dbReference type="InterPro" id="IPR011009">
    <property type="entry name" value="Kinase-like_dom_sf"/>
</dbReference>
<evidence type="ECO:0000256" key="1">
    <source>
        <dbReference type="PROSITE-ProRule" id="PRU10141"/>
    </source>
</evidence>
<reference evidence="3 4" key="1">
    <citation type="journal article" date="2019" name="Sci. Rep.">
        <title>A high-quality genome of Eragrostis curvula grass provides insights into Poaceae evolution and supports new strategies to enhance forage quality.</title>
        <authorList>
            <person name="Carballo J."/>
            <person name="Santos B.A.C.M."/>
            <person name="Zappacosta D."/>
            <person name="Garbus I."/>
            <person name="Selva J.P."/>
            <person name="Gallo C.A."/>
            <person name="Diaz A."/>
            <person name="Albertini E."/>
            <person name="Caccamo M."/>
            <person name="Echenique V."/>
        </authorList>
    </citation>
    <scope>NUCLEOTIDE SEQUENCE [LARGE SCALE GENOMIC DNA]</scope>
    <source>
        <strain evidence="4">cv. Victoria</strain>
        <tissue evidence="3">Leaf</tissue>
    </source>
</reference>